<keyword evidence="3" id="KW-1185">Reference proteome</keyword>
<name>A0A6B0R7P6_9CETA</name>
<protein>
    <submittedName>
        <fullName evidence="2">Uncharacterized protein</fullName>
    </submittedName>
</protein>
<evidence type="ECO:0000256" key="1">
    <source>
        <dbReference type="SAM" id="MobiDB-lite"/>
    </source>
</evidence>
<feature type="compositionally biased region" description="Basic and acidic residues" evidence="1">
    <location>
        <begin position="1"/>
        <end position="11"/>
    </location>
</feature>
<feature type="region of interest" description="Disordered" evidence="1">
    <location>
        <begin position="1"/>
        <end position="21"/>
    </location>
</feature>
<dbReference type="EMBL" id="VBQZ03000031">
    <property type="protein sequence ID" value="MXQ86218.1"/>
    <property type="molecule type" value="Genomic_DNA"/>
</dbReference>
<dbReference type="Proteomes" id="UP000322234">
    <property type="component" value="Unassembled WGS sequence"/>
</dbReference>
<evidence type="ECO:0000313" key="3">
    <source>
        <dbReference type="Proteomes" id="UP000322234"/>
    </source>
</evidence>
<sequence length="114" mass="12170">MRRGPDYESRHAPRRPAGHRLPAADACEQVVFMRGVTALGVVTAATATASAVGRRWRCPFRTRGRSPRGAADPQASGPVVLYPRFPACRRERSAGVVGEPLVRGTHPPSSTGLA</sequence>
<evidence type="ECO:0000313" key="2">
    <source>
        <dbReference type="EMBL" id="MXQ86218.1"/>
    </source>
</evidence>
<accession>A0A6B0R7P6</accession>
<gene>
    <name evidence="2" type="ORF">E5288_WYG006549</name>
</gene>
<organism evidence="2 3">
    <name type="scientific">Bos mutus</name>
    <name type="common">wild yak</name>
    <dbReference type="NCBI Taxonomy" id="72004"/>
    <lineage>
        <taxon>Eukaryota</taxon>
        <taxon>Metazoa</taxon>
        <taxon>Chordata</taxon>
        <taxon>Craniata</taxon>
        <taxon>Vertebrata</taxon>
        <taxon>Euteleostomi</taxon>
        <taxon>Mammalia</taxon>
        <taxon>Eutheria</taxon>
        <taxon>Laurasiatheria</taxon>
        <taxon>Artiodactyla</taxon>
        <taxon>Ruminantia</taxon>
        <taxon>Pecora</taxon>
        <taxon>Bovidae</taxon>
        <taxon>Bovinae</taxon>
        <taxon>Bos</taxon>
    </lineage>
</organism>
<reference evidence="2" key="1">
    <citation type="submission" date="2019-10" db="EMBL/GenBank/DDBJ databases">
        <title>The sequence and de novo assembly of the wild yak genome.</title>
        <authorList>
            <person name="Liu Y."/>
        </authorList>
    </citation>
    <scope>NUCLEOTIDE SEQUENCE [LARGE SCALE GENOMIC DNA]</scope>
    <source>
        <strain evidence="2">WY2019</strain>
    </source>
</reference>
<dbReference type="AlphaFoldDB" id="A0A6B0R7P6"/>
<proteinExistence type="predicted"/>
<comment type="caution">
    <text evidence="2">The sequence shown here is derived from an EMBL/GenBank/DDBJ whole genome shotgun (WGS) entry which is preliminary data.</text>
</comment>